<dbReference type="EMBL" id="CAKLBY020000078">
    <property type="protein sequence ID" value="CAK7924739.1"/>
    <property type="molecule type" value="Genomic_DNA"/>
</dbReference>
<comment type="caution">
    <text evidence="1">The sequence shown here is derived from an EMBL/GenBank/DDBJ whole genome shotgun (WGS) entry which is preliminary data.</text>
</comment>
<sequence>MKPKPVVFEIVKQPRVSSRKKPQGTITLFSTVLKPQHEQRGHGYARIQAQARHLGRPQATTLGRRALAAVRAHAAVHNAPQERAAFTPARPALVYPADPSSSRKIHAPSVVMEQPIVGTRLGY</sequence>
<dbReference type="Proteomes" id="UP001162060">
    <property type="component" value="Unassembled WGS sequence"/>
</dbReference>
<protein>
    <submittedName>
        <fullName evidence="1">Uncharacterized protein</fullName>
    </submittedName>
</protein>
<name>A0AAV1TQP3_9STRA</name>
<accession>A0AAV1TQP3</accession>
<evidence type="ECO:0000313" key="1">
    <source>
        <dbReference type="EMBL" id="CAK7924739.1"/>
    </source>
</evidence>
<dbReference type="AlphaFoldDB" id="A0AAV1TQP3"/>
<reference evidence="1" key="1">
    <citation type="submission" date="2024-01" db="EMBL/GenBank/DDBJ databases">
        <authorList>
            <person name="Webb A."/>
        </authorList>
    </citation>
    <scope>NUCLEOTIDE SEQUENCE</scope>
    <source>
        <strain evidence="1">Pm1</strain>
    </source>
</reference>
<proteinExistence type="predicted"/>
<evidence type="ECO:0000313" key="2">
    <source>
        <dbReference type="Proteomes" id="UP001162060"/>
    </source>
</evidence>
<organism evidence="1 2">
    <name type="scientific">Peronospora matthiolae</name>
    <dbReference type="NCBI Taxonomy" id="2874970"/>
    <lineage>
        <taxon>Eukaryota</taxon>
        <taxon>Sar</taxon>
        <taxon>Stramenopiles</taxon>
        <taxon>Oomycota</taxon>
        <taxon>Peronosporomycetes</taxon>
        <taxon>Peronosporales</taxon>
        <taxon>Peronosporaceae</taxon>
        <taxon>Peronospora</taxon>
    </lineage>
</organism>
<gene>
    <name evidence="1" type="ORF">PM001_LOCUS9889</name>
</gene>